<comment type="caution">
    <text evidence="8">The sequence shown here is derived from an EMBL/GenBank/DDBJ whole genome shotgun (WGS) entry which is preliminary data.</text>
</comment>
<dbReference type="Proteomes" id="UP000622797">
    <property type="component" value="Unassembled WGS sequence"/>
</dbReference>
<name>A0A8H4T2V7_9HYPO</name>
<dbReference type="AlphaFoldDB" id="A0A8H4T2V7"/>
<keyword evidence="1" id="KW-0479">Metal-binding</keyword>
<accession>A0A8H4T2V7</accession>
<keyword evidence="5" id="KW-0804">Transcription</keyword>
<dbReference type="Pfam" id="PF00172">
    <property type="entry name" value="Zn_clus"/>
    <property type="match status" value="1"/>
</dbReference>
<dbReference type="InterPro" id="IPR001138">
    <property type="entry name" value="Zn2Cys6_DnaBD"/>
</dbReference>
<dbReference type="CDD" id="cd00067">
    <property type="entry name" value="GAL4"/>
    <property type="match status" value="1"/>
</dbReference>
<keyword evidence="3" id="KW-0805">Transcription regulation</keyword>
<evidence type="ECO:0000256" key="1">
    <source>
        <dbReference type="ARBA" id="ARBA00022723"/>
    </source>
</evidence>
<dbReference type="InterPro" id="IPR052360">
    <property type="entry name" value="Transcr_Regulatory_Proteins"/>
</dbReference>
<dbReference type="OrthoDB" id="2593732at2759"/>
<keyword evidence="4" id="KW-0238">DNA-binding</keyword>
<keyword evidence="2" id="KW-0862">Zinc</keyword>
<feature type="domain" description="Zn(2)-C6 fungal-type" evidence="7">
    <location>
        <begin position="64"/>
        <end position="94"/>
    </location>
</feature>
<keyword evidence="6" id="KW-0539">Nucleus</keyword>
<evidence type="ECO:0000256" key="2">
    <source>
        <dbReference type="ARBA" id="ARBA00022833"/>
    </source>
</evidence>
<evidence type="ECO:0000313" key="9">
    <source>
        <dbReference type="Proteomes" id="UP000622797"/>
    </source>
</evidence>
<reference evidence="8" key="1">
    <citation type="journal article" date="2020" name="BMC Genomics">
        <title>Correction to: Identification and distribution of gene clusters required for synthesis of sphingolipid metabolism inhibitors in diverse species of the filamentous fungus Fusarium.</title>
        <authorList>
            <person name="Kim H.S."/>
            <person name="Lohmar J.M."/>
            <person name="Busman M."/>
            <person name="Brown D.W."/>
            <person name="Naumann T.A."/>
            <person name="Divon H.H."/>
            <person name="Lysoe E."/>
            <person name="Uhlig S."/>
            <person name="Proctor R.H."/>
        </authorList>
    </citation>
    <scope>NUCLEOTIDE SEQUENCE</scope>
    <source>
        <strain evidence="8">NRRL 20472</strain>
    </source>
</reference>
<dbReference type="PANTHER" id="PTHR36206">
    <property type="entry name" value="ASPERCRYPTIN BIOSYNTHESIS CLUSTER-SPECIFIC TRANSCRIPTION REGULATOR ATNN-RELATED"/>
    <property type="match status" value="1"/>
</dbReference>
<evidence type="ECO:0000256" key="5">
    <source>
        <dbReference type="ARBA" id="ARBA00023163"/>
    </source>
</evidence>
<gene>
    <name evidence="8" type="ORF">FSARC_13251</name>
</gene>
<sequence>MPHFPQALHKPPRPSKPMPAITTYPLYSLNSPTNSRLLLLTGLLGLLSLDPFGPICLEKEALKIRKVKCDETKPSCHRCKSTGRKCEGYLQQKQTPSGLLEINPNRIFQDITTQGFGRALEHYSHVVGPALSGAQDQYFWTSLVLQFANFEPAVRHSVAAISLLYEHLDPIHYLSQLSGPSDYSFKSLSDARYLIDEIFGQALRLYCLGDEYRIGRFRHCLVPEGLLRDQSAVNSLLDSWYSMFSILADQLSTPLAASTASGPNLLMSKEFLLARSYVCRIAANMALEKEETAYDQYLELFQQVCQNLDLIAAYVVASAPTGGPTDTGRTKFTFEMGFMPTICFCIMKCRHLETRLRFWRLLPILSKSQESLWQLNSMIIADQRLIELEHGIHLDSMREDMSLYSSELPPDESRIRRMWVAPMPTHRIINGQHLVGRMVGFTKVNRNRDPIYGTEFVAVRTLQ</sequence>
<protein>
    <recommendedName>
        <fullName evidence="7">Zn(2)-C6 fungal-type domain-containing protein</fullName>
    </recommendedName>
</protein>
<dbReference type="GO" id="GO:0000981">
    <property type="term" value="F:DNA-binding transcription factor activity, RNA polymerase II-specific"/>
    <property type="evidence" value="ECO:0007669"/>
    <property type="project" value="InterPro"/>
</dbReference>
<dbReference type="InterPro" id="IPR036864">
    <property type="entry name" value="Zn2-C6_fun-type_DNA-bd_sf"/>
</dbReference>
<dbReference type="Gene3D" id="4.10.240.10">
    <property type="entry name" value="Zn(2)-C6 fungal-type DNA-binding domain"/>
    <property type="match status" value="1"/>
</dbReference>
<dbReference type="PANTHER" id="PTHR36206:SF16">
    <property type="entry name" value="TRANSCRIPTION FACTOR DOMAIN-CONTAINING PROTEIN-RELATED"/>
    <property type="match status" value="1"/>
</dbReference>
<evidence type="ECO:0000256" key="4">
    <source>
        <dbReference type="ARBA" id="ARBA00023125"/>
    </source>
</evidence>
<dbReference type="GO" id="GO:0008270">
    <property type="term" value="F:zinc ion binding"/>
    <property type="evidence" value="ECO:0007669"/>
    <property type="project" value="InterPro"/>
</dbReference>
<dbReference type="GO" id="GO:0003677">
    <property type="term" value="F:DNA binding"/>
    <property type="evidence" value="ECO:0007669"/>
    <property type="project" value="UniProtKB-KW"/>
</dbReference>
<proteinExistence type="predicted"/>
<evidence type="ECO:0000256" key="6">
    <source>
        <dbReference type="ARBA" id="ARBA00023242"/>
    </source>
</evidence>
<keyword evidence="9" id="KW-1185">Reference proteome</keyword>
<dbReference type="EMBL" id="JABEXW010000974">
    <property type="protein sequence ID" value="KAF4950276.1"/>
    <property type="molecule type" value="Genomic_DNA"/>
</dbReference>
<evidence type="ECO:0000256" key="3">
    <source>
        <dbReference type="ARBA" id="ARBA00023015"/>
    </source>
</evidence>
<reference evidence="8" key="2">
    <citation type="submission" date="2020-05" db="EMBL/GenBank/DDBJ databases">
        <authorList>
            <person name="Kim H.-S."/>
            <person name="Proctor R.H."/>
            <person name="Brown D.W."/>
        </authorList>
    </citation>
    <scope>NUCLEOTIDE SEQUENCE</scope>
    <source>
        <strain evidence="8">NRRL 20472</strain>
    </source>
</reference>
<dbReference type="SUPFAM" id="SSF57701">
    <property type="entry name" value="Zn2/Cys6 DNA-binding domain"/>
    <property type="match status" value="1"/>
</dbReference>
<evidence type="ECO:0000313" key="8">
    <source>
        <dbReference type="EMBL" id="KAF4950276.1"/>
    </source>
</evidence>
<organism evidence="8 9">
    <name type="scientific">Fusarium sarcochroum</name>
    <dbReference type="NCBI Taxonomy" id="1208366"/>
    <lineage>
        <taxon>Eukaryota</taxon>
        <taxon>Fungi</taxon>
        <taxon>Dikarya</taxon>
        <taxon>Ascomycota</taxon>
        <taxon>Pezizomycotina</taxon>
        <taxon>Sordariomycetes</taxon>
        <taxon>Hypocreomycetidae</taxon>
        <taxon>Hypocreales</taxon>
        <taxon>Nectriaceae</taxon>
        <taxon>Fusarium</taxon>
        <taxon>Fusarium lateritium species complex</taxon>
    </lineage>
</organism>
<evidence type="ECO:0000259" key="7">
    <source>
        <dbReference type="Pfam" id="PF00172"/>
    </source>
</evidence>